<dbReference type="EMBL" id="RYZI01000367">
    <property type="protein sequence ID" value="RWA06118.1"/>
    <property type="molecule type" value="Genomic_DNA"/>
</dbReference>
<proteinExistence type="predicted"/>
<feature type="region of interest" description="Disordered" evidence="1">
    <location>
        <begin position="193"/>
        <end position="281"/>
    </location>
</feature>
<dbReference type="PROSITE" id="PS50013">
    <property type="entry name" value="CHROMO_2"/>
    <property type="match status" value="1"/>
</dbReference>
<feature type="non-terminal residue" evidence="3">
    <location>
        <position position="506"/>
    </location>
</feature>
<feature type="region of interest" description="Disordered" evidence="1">
    <location>
        <begin position="337"/>
        <end position="463"/>
    </location>
</feature>
<feature type="compositionally biased region" description="Polar residues" evidence="1">
    <location>
        <begin position="201"/>
        <end position="211"/>
    </location>
</feature>
<feature type="region of interest" description="Disordered" evidence="1">
    <location>
        <begin position="1"/>
        <end position="26"/>
    </location>
</feature>
<evidence type="ECO:0000256" key="1">
    <source>
        <dbReference type="SAM" id="MobiDB-lite"/>
    </source>
</evidence>
<dbReference type="InterPro" id="IPR023780">
    <property type="entry name" value="Chromo_domain"/>
</dbReference>
<keyword evidence="4" id="KW-1185">Reference proteome</keyword>
<accession>A0A439CVC4</accession>
<feature type="compositionally biased region" description="Basic and acidic residues" evidence="1">
    <location>
        <begin position="454"/>
        <end position="463"/>
    </location>
</feature>
<feature type="domain" description="Chromo" evidence="2">
    <location>
        <begin position="468"/>
        <end position="506"/>
    </location>
</feature>
<comment type="caution">
    <text evidence="3">The sequence shown here is derived from an EMBL/GenBank/DDBJ whole genome shotgun (WGS) entry which is preliminary data.</text>
</comment>
<dbReference type="CDD" id="cd00024">
    <property type="entry name" value="CD_CSD"/>
    <property type="match status" value="1"/>
</dbReference>
<reference evidence="3 4" key="1">
    <citation type="submission" date="2018-12" db="EMBL/GenBank/DDBJ databases">
        <title>Draft genome sequence of Xylaria grammica IHI A82.</title>
        <authorList>
            <person name="Buettner E."/>
            <person name="Kellner H."/>
        </authorList>
    </citation>
    <scope>NUCLEOTIDE SEQUENCE [LARGE SCALE GENOMIC DNA]</scope>
    <source>
        <strain evidence="3 4">IHI A82</strain>
    </source>
</reference>
<dbReference type="Gene3D" id="2.40.50.40">
    <property type="match status" value="1"/>
</dbReference>
<dbReference type="STRING" id="363999.A0A439CVC4"/>
<evidence type="ECO:0000259" key="2">
    <source>
        <dbReference type="PROSITE" id="PS50013"/>
    </source>
</evidence>
<gene>
    <name evidence="3" type="ORF">EKO27_g8997</name>
</gene>
<dbReference type="AlphaFoldDB" id="A0A439CVC4"/>
<dbReference type="Proteomes" id="UP000286045">
    <property type="component" value="Unassembled WGS sequence"/>
</dbReference>
<evidence type="ECO:0000313" key="4">
    <source>
        <dbReference type="Proteomes" id="UP000286045"/>
    </source>
</evidence>
<feature type="compositionally biased region" description="Basic and acidic residues" evidence="1">
    <location>
        <begin position="111"/>
        <end position="125"/>
    </location>
</feature>
<name>A0A439CVC4_9PEZI</name>
<evidence type="ECO:0000313" key="3">
    <source>
        <dbReference type="EMBL" id="RWA06118.1"/>
    </source>
</evidence>
<dbReference type="Pfam" id="PF00385">
    <property type="entry name" value="Chromo"/>
    <property type="match status" value="1"/>
</dbReference>
<sequence length="506" mass="55338">MTHAPARRPRVEIPLPSKPREYRSGDGPALAPVRLSLAHDTGAFIVDKRILPGKPVHDELKLELYYVVGWPDLPAARVAILGTKILDYVSPRTLEDWEYRLSLEKDEEEEKREAARKQRQAERASKASAASVPGTGTSTPSVVGQKKRGRPSKAEVLARRIAQQASFGDDELANKKLARVAADLEDLEETDAHEAIFKQLQGGSASDSESPATGGFPSSRGYADLLAPNPLPHDPTRSASPAPISLPPTSKTTPARRKTQLTTPVPVPSYPSLPRNKTPVFAKKTITPVPAPSYPLLGPQASKEPRVVTITRVPAPACPFPRPKSLKGLHQAKLKFTPVPLPSFPDLAQKPSKKPHKVTRTPVPPPPLQKASESPSKAAYVANPLPVLSPANDTVEPQERNGFTPAGYGHRKRPASASASIEAEAEYDERPRTPSKSAPPAAKTGSSRKRKRPRQEEKQEQEWEVKRLEGDKVVEVGGEPIRYFKVRWEGDWPADQNPTWEPEANI</sequence>
<organism evidence="3 4">
    <name type="scientific">Xylaria grammica</name>
    <dbReference type="NCBI Taxonomy" id="363999"/>
    <lineage>
        <taxon>Eukaryota</taxon>
        <taxon>Fungi</taxon>
        <taxon>Dikarya</taxon>
        <taxon>Ascomycota</taxon>
        <taxon>Pezizomycotina</taxon>
        <taxon>Sordariomycetes</taxon>
        <taxon>Xylariomycetidae</taxon>
        <taxon>Xylariales</taxon>
        <taxon>Xylariaceae</taxon>
        <taxon>Xylaria</taxon>
    </lineage>
</organism>
<dbReference type="PRINTS" id="PR01217">
    <property type="entry name" value="PRICHEXTENSN"/>
</dbReference>
<protein>
    <recommendedName>
        <fullName evidence="2">Chromo domain-containing protein</fullName>
    </recommendedName>
</protein>
<dbReference type="InterPro" id="IPR000953">
    <property type="entry name" value="Chromo/chromo_shadow_dom"/>
</dbReference>
<feature type="region of interest" description="Disordered" evidence="1">
    <location>
        <begin position="105"/>
        <end position="155"/>
    </location>
</feature>